<keyword evidence="1" id="KW-0812">Transmembrane</keyword>
<keyword evidence="1" id="KW-1133">Transmembrane helix</keyword>
<dbReference type="AlphaFoldDB" id="A0A0L0WEK5"/>
<evidence type="ECO:0000313" key="3">
    <source>
        <dbReference type="Proteomes" id="UP000037267"/>
    </source>
</evidence>
<dbReference type="Proteomes" id="UP000037267">
    <property type="component" value="Unassembled WGS sequence"/>
</dbReference>
<accession>A0A0L0WEK5</accession>
<organism evidence="2 3">
    <name type="scientific">Gottschalkia purinilytica</name>
    <name type="common">Clostridium purinilyticum</name>
    <dbReference type="NCBI Taxonomy" id="1503"/>
    <lineage>
        <taxon>Bacteria</taxon>
        <taxon>Bacillati</taxon>
        <taxon>Bacillota</taxon>
        <taxon>Tissierellia</taxon>
        <taxon>Tissierellales</taxon>
        <taxon>Gottschalkiaceae</taxon>
        <taxon>Gottschalkia</taxon>
    </lineage>
</organism>
<evidence type="ECO:0000256" key="1">
    <source>
        <dbReference type="SAM" id="Phobius"/>
    </source>
</evidence>
<dbReference type="RefSeq" id="WP_050353642.1">
    <property type="nucleotide sequence ID" value="NZ_LGSS01000001.1"/>
</dbReference>
<name>A0A0L0WEK5_GOTPU</name>
<reference evidence="3" key="1">
    <citation type="submission" date="2015-07" db="EMBL/GenBank/DDBJ databases">
        <title>Draft genome sequence of the purine-degrading Gottschalkia purinilyticum DSM 1384 (formerly Clostridium purinilyticum).</title>
        <authorList>
            <person name="Poehlein A."/>
            <person name="Schiel-Bengelsdorf B."/>
            <person name="Bengelsdorf F.R."/>
            <person name="Daniel R."/>
            <person name="Duerre P."/>
        </authorList>
    </citation>
    <scope>NUCLEOTIDE SEQUENCE [LARGE SCALE GENOMIC DNA]</scope>
    <source>
        <strain evidence="3">DSM 1384</strain>
    </source>
</reference>
<keyword evidence="1" id="KW-0472">Membrane</keyword>
<proteinExistence type="predicted"/>
<evidence type="ECO:0000313" key="2">
    <source>
        <dbReference type="EMBL" id="KNF09899.1"/>
    </source>
</evidence>
<feature type="transmembrane region" description="Helical" evidence="1">
    <location>
        <begin position="25"/>
        <end position="49"/>
    </location>
</feature>
<sequence>MKILSHIFKSSNGSDKCNGINVEQLALIAAFFVVIGDILALIVACLAIQDSNSEDCNNIKRESITRDIEDIEKKIYELKDKI</sequence>
<comment type="caution">
    <text evidence="2">The sequence shown here is derived from an EMBL/GenBank/DDBJ whole genome shotgun (WGS) entry which is preliminary data.</text>
</comment>
<protein>
    <submittedName>
        <fullName evidence="2">Uncharacterized protein</fullName>
    </submittedName>
</protein>
<gene>
    <name evidence="2" type="ORF">CLPU_1c00640</name>
</gene>
<dbReference type="EMBL" id="LGSS01000001">
    <property type="protein sequence ID" value="KNF09899.1"/>
    <property type="molecule type" value="Genomic_DNA"/>
</dbReference>
<keyword evidence="3" id="KW-1185">Reference proteome</keyword>